<dbReference type="AlphaFoldDB" id="A0A4U5NYN8"/>
<dbReference type="Proteomes" id="UP000298663">
    <property type="component" value="Unassembled WGS sequence"/>
</dbReference>
<evidence type="ECO:0000256" key="1">
    <source>
        <dbReference type="SAM" id="SignalP"/>
    </source>
</evidence>
<keyword evidence="1" id="KW-0732">Signal</keyword>
<reference evidence="2 3" key="1">
    <citation type="journal article" date="2015" name="Genome Biol.">
        <title>Comparative genomics of Steinernema reveals deeply conserved gene regulatory networks.</title>
        <authorList>
            <person name="Dillman A.R."/>
            <person name="Macchietto M."/>
            <person name="Porter C.F."/>
            <person name="Rogers A."/>
            <person name="Williams B."/>
            <person name="Antoshechkin I."/>
            <person name="Lee M.M."/>
            <person name="Goodwin Z."/>
            <person name="Lu X."/>
            <person name="Lewis E.E."/>
            <person name="Goodrich-Blair H."/>
            <person name="Stock S.P."/>
            <person name="Adams B.J."/>
            <person name="Sternberg P.W."/>
            <person name="Mortazavi A."/>
        </authorList>
    </citation>
    <scope>NUCLEOTIDE SEQUENCE [LARGE SCALE GENOMIC DNA]</scope>
    <source>
        <strain evidence="2 3">ALL</strain>
    </source>
</reference>
<protein>
    <submittedName>
        <fullName evidence="2">Uncharacterized protein</fullName>
    </submittedName>
</protein>
<dbReference type="OrthoDB" id="5899059at2759"/>
<accession>A0A4U5NYN8</accession>
<organism evidence="2 3">
    <name type="scientific">Steinernema carpocapsae</name>
    <name type="common">Entomopathogenic nematode</name>
    <dbReference type="NCBI Taxonomy" id="34508"/>
    <lineage>
        <taxon>Eukaryota</taxon>
        <taxon>Metazoa</taxon>
        <taxon>Ecdysozoa</taxon>
        <taxon>Nematoda</taxon>
        <taxon>Chromadorea</taxon>
        <taxon>Rhabditida</taxon>
        <taxon>Tylenchina</taxon>
        <taxon>Panagrolaimomorpha</taxon>
        <taxon>Strongyloidoidea</taxon>
        <taxon>Steinernematidae</taxon>
        <taxon>Steinernema</taxon>
    </lineage>
</organism>
<feature type="chain" id="PRO_5020552404" evidence="1">
    <location>
        <begin position="19"/>
        <end position="103"/>
    </location>
</feature>
<evidence type="ECO:0000313" key="2">
    <source>
        <dbReference type="EMBL" id="TKR88414.1"/>
    </source>
</evidence>
<dbReference type="EMBL" id="AZBU02000003">
    <property type="protein sequence ID" value="TKR88414.1"/>
    <property type="molecule type" value="Genomic_DNA"/>
</dbReference>
<gene>
    <name evidence="2" type="ORF">L596_012667</name>
</gene>
<proteinExistence type="predicted"/>
<comment type="caution">
    <text evidence="2">The sequence shown here is derived from an EMBL/GenBank/DDBJ whole genome shotgun (WGS) entry which is preliminary data.</text>
</comment>
<reference evidence="2 3" key="2">
    <citation type="journal article" date="2019" name="G3 (Bethesda)">
        <title>Hybrid Assembly of the Genome of the Entomopathogenic Nematode Steinernema carpocapsae Identifies the X-Chromosome.</title>
        <authorList>
            <person name="Serra L."/>
            <person name="Macchietto M."/>
            <person name="Macias-Munoz A."/>
            <person name="McGill C.J."/>
            <person name="Rodriguez I.M."/>
            <person name="Rodriguez B."/>
            <person name="Murad R."/>
            <person name="Mortazavi A."/>
        </authorList>
    </citation>
    <scope>NUCLEOTIDE SEQUENCE [LARGE SCALE GENOMIC DNA]</scope>
    <source>
        <strain evidence="2 3">ALL</strain>
    </source>
</reference>
<feature type="signal peptide" evidence="1">
    <location>
        <begin position="1"/>
        <end position="18"/>
    </location>
</feature>
<keyword evidence="3" id="KW-1185">Reference proteome</keyword>
<evidence type="ECO:0000313" key="3">
    <source>
        <dbReference type="Proteomes" id="UP000298663"/>
    </source>
</evidence>
<name>A0A4U5NYN8_STECR</name>
<sequence>MVPLLLIFPVLFCVPLNAFELDDTPMVFGEEQQMDLCRDRWWRENYKFCEDIIKQLPRWYQQTEEYLLNWVFNYNRKHPLIPISPERAAEITALRHKDKKGLL</sequence>